<feature type="compositionally biased region" description="Polar residues" evidence="2">
    <location>
        <begin position="232"/>
        <end position="242"/>
    </location>
</feature>
<keyword evidence="7" id="KW-1185">Reference proteome</keyword>
<feature type="transmembrane region" description="Helical" evidence="3">
    <location>
        <begin position="200"/>
        <end position="223"/>
    </location>
</feature>
<dbReference type="PROSITE" id="PS00652">
    <property type="entry name" value="TNFR_NGFR_1"/>
    <property type="match status" value="2"/>
</dbReference>
<sequence length="255" mass="27492">MIQLSNMQSSEGGTILLIIILTHAVISRACHRAEYQIGNECCPMCPAGTRVNKHCTEFRSTSCLPCDEGTYMDNPTGMTQCFSCRICAPGSGMKVKTVCSSNSNALCEPQEGYFCVEPPKERNCEVAQKHSDCNPGQYIQQPGSPSADTVCSPCAEGTFSNGTLSRCQPHTQCEQMDKATVKAGTLHSDAECGETKSSSVVIVAVIITIVLLAVIITVVAVIFKKIQKKNVRPNSEENQTELMQDHTKPVDHGGA</sequence>
<dbReference type="PROSITE" id="PS50050">
    <property type="entry name" value="TNFR_NGFR_2"/>
    <property type="match status" value="1"/>
</dbReference>
<feature type="disulfide bond" evidence="1">
    <location>
        <begin position="66"/>
        <end position="81"/>
    </location>
</feature>
<dbReference type="Pfam" id="PF00020">
    <property type="entry name" value="TNFR_c6"/>
    <property type="match status" value="2"/>
</dbReference>
<evidence type="ECO:0000313" key="6">
    <source>
        <dbReference type="Ensembl" id="ENSNMLP00000014321.1"/>
    </source>
</evidence>
<feature type="compositionally biased region" description="Basic and acidic residues" evidence="2">
    <location>
        <begin position="243"/>
        <end position="255"/>
    </location>
</feature>
<dbReference type="FunFam" id="2.10.50.10:FF:000007">
    <property type="entry name" value="TNF receptor superfamily member 14"/>
    <property type="match status" value="1"/>
</dbReference>
<keyword evidence="1" id="KW-1015">Disulfide bond</keyword>
<feature type="repeat" description="TNFR-Cys" evidence="1">
    <location>
        <begin position="65"/>
        <end position="107"/>
    </location>
</feature>
<reference evidence="6" key="1">
    <citation type="submission" date="2025-08" db="UniProtKB">
        <authorList>
            <consortium name="Ensembl"/>
        </authorList>
    </citation>
    <scope>IDENTIFICATION</scope>
</reference>
<dbReference type="Ensembl" id="ENSNMLT00000016108.1">
    <property type="protein sequence ID" value="ENSNMLP00000014321.1"/>
    <property type="gene ID" value="ENSNMLG00000009570.1"/>
</dbReference>
<dbReference type="PANTHER" id="PTHR46838:SF1">
    <property type="entry name" value="TUMOR NECROSIS FACTOR RECEPTOR SUPERFAMILY MEMBER 14"/>
    <property type="match status" value="1"/>
</dbReference>
<evidence type="ECO:0000256" key="3">
    <source>
        <dbReference type="SAM" id="Phobius"/>
    </source>
</evidence>
<feature type="domain" description="TNFR-Cys" evidence="5">
    <location>
        <begin position="65"/>
        <end position="107"/>
    </location>
</feature>
<dbReference type="InterPro" id="IPR001368">
    <property type="entry name" value="TNFR/NGFR_Cys_rich_reg"/>
</dbReference>
<evidence type="ECO:0000256" key="2">
    <source>
        <dbReference type="SAM" id="MobiDB-lite"/>
    </source>
</evidence>
<reference evidence="6" key="2">
    <citation type="submission" date="2025-09" db="UniProtKB">
        <authorList>
            <consortium name="Ensembl"/>
        </authorList>
    </citation>
    <scope>IDENTIFICATION</scope>
</reference>
<feature type="signal peptide" evidence="4">
    <location>
        <begin position="1"/>
        <end position="24"/>
    </location>
</feature>
<dbReference type="CDD" id="cd13405">
    <property type="entry name" value="TNFRSF14_teleost"/>
    <property type="match status" value="1"/>
</dbReference>
<protein>
    <recommendedName>
        <fullName evidence="5">TNFR-Cys domain-containing protein</fullName>
    </recommendedName>
</protein>
<evidence type="ECO:0000313" key="7">
    <source>
        <dbReference type="Proteomes" id="UP000694523"/>
    </source>
</evidence>
<dbReference type="GO" id="GO:0050829">
    <property type="term" value="P:defense response to Gram-negative bacterium"/>
    <property type="evidence" value="ECO:0007669"/>
    <property type="project" value="TreeGrafter"/>
</dbReference>
<dbReference type="Proteomes" id="UP000694523">
    <property type="component" value="Unplaced"/>
</dbReference>
<feature type="region of interest" description="Disordered" evidence="2">
    <location>
        <begin position="230"/>
        <end position="255"/>
    </location>
</feature>
<organism evidence="6 7">
    <name type="scientific">Neogobius melanostomus</name>
    <name type="common">round goby</name>
    <dbReference type="NCBI Taxonomy" id="47308"/>
    <lineage>
        <taxon>Eukaryota</taxon>
        <taxon>Metazoa</taxon>
        <taxon>Chordata</taxon>
        <taxon>Craniata</taxon>
        <taxon>Vertebrata</taxon>
        <taxon>Euteleostomi</taxon>
        <taxon>Actinopterygii</taxon>
        <taxon>Neopterygii</taxon>
        <taxon>Teleostei</taxon>
        <taxon>Neoteleostei</taxon>
        <taxon>Acanthomorphata</taxon>
        <taxon>Gobiaria</taxon>
        <taxon>Gobiiformes</taxon>
        <taxon>Gobioidei</taxon>
        <taxon>Gobiidae</taxon>
        <taxon>Benthophilinae</taxon>
        <taxon>Neogobiini</taxon>
        <taxon>Neogobius</taxon>
    </lineage>
</organism>
<accession>A0A8C6T1A4</accession>
<dbReference type="SMART" id="SM00208">
    <property type="entry name" value="TNFR"/>
    <property type="match status" value="4"/>
</dbReference>
<dbReference type="GO" id="GO:0002720">
    <property type="term" value="P:positive regulation of cytokine production involved in immune response"/>
    <property type="evidence" value="ECO:0007669"/>
    <property type="project" value="TreeGrafter"/>
</dbReference>
<evidence type="ECO:0000259" key="5">
    <source>
        <dbReference type="PROSITE" id="PS50050"/>
    </source>
</evidence>
<dbReference type="GO" id="GO:0046642">
    <property type="term" value="P:negative regulation of alpha-beta T cell proliferation"/>
    <property type="evidence" value="ECO:0007669"/>
    <property type="project" value="TreeGrafter"/>
</dbReference>
<proteinExistence type="predicted"/>
<dbReference type="GO" id="GO:2000406">
    <property type="term" value="P:positive regulation of T cell migration"/>
    <property type="evidence" value="ECO:0007669"/>
    <property type="project" value="TreeGrafter"/>
</dbReference>
<keyword evidence="3" id="KW-1133">Transmembrane helix</keyword>
<keyword evidence="3" id="KW-0472">Membrane</keyword>
<name>A0A8C6T1A4_9GOBI</name>
<dbReference type="PANTHER" id="PTHR46838">
    <property type="entry name" value="TUMOR NECROSIS FACTOR RECEPTOR SUPERFAMILY MEMBER 14"/>
    <property type="match status" value="1"/>
</dbReference>
<dbReference type="GO" id="GO:0009897">
    <property type="term" value="C:external side of plasma membrane"/>
    <property type="evidence" value="ECO:0007669"/>
    <property type="project" value="TreeGrafter"/>
</dbReference>
<keyword evidence="3" id="KW-0812">Transmembrane</keyword>
<dbReference type="FunFam" id="2.10.50.10:FF:000065">
    <property type="entry name" value="TNF receptor superfamily member 14"/>
    <property type="match status" value="1"/>
</dbReference>
<dbReference type="GO" id="GO:0050830">
    <property type="term" value="P:defense response to Gram-positive bacterium"/>
    <property type="evidence" value="ECO:0007669"/>
    <property type="project" value="TreeGrafter"/>
</dbReference>
<dbReference type="SUPFAM" id="SSF57586">
    <property type="entry name" value="TNF receptor-like"/>
    <property type="match status" value="2"/>
</dbReference>
<dbReference type="Gene3D" id="2.10.50.10">
    <property type="entry name" value="Tumor Necrosis Factor Receptor, subunit A, domain 2"/>
    <property type="match status" value="3"/>
</dbReference>
<comment type="caution">
    <text evidence="1">Lacks conserved residue(s) required for the propagation of feature annotation.</text>
</comment>
<keyword evidence="4" id="KW-0732">Signal</keyword>
<dbReference type="AlphaFoldDB" id="A0A8C6T1A4"/>
<feature type="chain" id="PRO_5034088782" description="TNFR-Cys domain-containing protein" evidence="4">
    <location>
        <begin position="25"/>
        <end position="255"/>
    </location>
</feature>
<evidence type="ECO:0000256" key="1">
    <source>
        <dbReference type="PROSITE-ProRule" id="PRU00206"/>
    </source>
</evidence>
<evidence type="ECO:0000256" key="4">
    <source>
        <dbReference type="SAM" id="SignalP"/>
    </source>
</evidence>